<dbReference type="AlphaFoldDB" id="A0AAV1U0I9"/>
<proteinExistence type="predicted"/>
<gene>
    <name evidence="1" type="ORF">PM001_LOCUS13326</name>
</gene>
<organism evidence="1 2">
    <name type="scientific">Peronospora matthiolae</name>
    <dbReference type="NCBI Taxonomy" id="2874970"/>
    <lineage>
        <taxon>Eukaryota</taxon>
        <taxon>Sar</taxon>
        <taxon>Stramenopiles</taxon>
        <taxon>Oomycota</taxon>
        <taxon>Peronosporomycetes</taxon>
        <taxon>Peronosporales</taxon>
        <taxon>Peronosporaceae</taxon>
        <taxon>Peronospora</taxon>
    </lineage>
</organism>
<evidence type="ECO:0000313" key="1">
    <source>
        <dbReference type="EMBL" id="CAK7928176.1"/>
    </source>
</evidence>
<protein>
    <submittedName>
        <fullName evidence="1">Uncharacterized protein</fullName>
    </submittedName>
</protein>
<sequence>MAADVEYIGIDDDDDDDFGIFSISNDCHSDDDDALTDKYNVLLAVQTRRAAVNKDDSAEEFLLTRKRLSASFKTLLQTQ</sequence>
<dbReference type="Proteomes" id="UP001162060">
    <property type="component" value="Unassembled WGS sequence"/>
</dbReference>
<reference evidence="1" key="1">
    <citation type="submission" date="2024-01" db="EMBL/GenBank/DDBJ databases">
        <authorList>
            <person name="Webb A."/>
        </authorList>
    </citation>
    <scope>NUCLEOTIDE SEQUENCE</scope>
    <source>
        <strain evidence="1">Pm1</strain>
    </source>
</reference>
<name>A0AAV1U0I9_9STRA</name>
<accession>A0AAV1U0I9</accession>
<evidence type="ECO:0000313" key="2">
    <source>
        <dbReference type="Proteomes" id="UP001162060"/>
    </source>
</evidence>
<dbReference type="EMBL" id="CAKLBY020000120">
    <property type="protein sequence ID" value="CAK7928176.1"/>
    <property type="molecule type" value="Genomic_DNA"/>
</dbReference>
<comment type="caution">
    <text evidence="1">The sequence shown here is derived from an EMBL/GenBank/DDBJ whole genome shotgun (WGS) entry which is preliminary data.</text>
</comment>